<feature type="region of interest" description="Disordered" evidence="3">
    <location>
        <begin position="191"/>
        <end position="344"/>
    </location>
</feature>
<reference evidence="6" key="1">
    <citation type="submission" date="2016-10" db="EMBL/GenBank/DDBJ databases">
        <authorList>
            <person name="Varghese N."/>
            <person name="Submissions S."/>
        </authorList>
    </citation>
    <scope>NUCLEOTIDE SEQUENCE [LARGE SCALE GENOMIC DNA]</scope>
    <source>
        <strain evidence="6">DSM 44544</strain>
    </source>
</reference>
<feature type="compositionally biased region" description="Low complexity" evidence="3">
    <location>
        <begin position="331"/>
        <end position="344"/>
    </location>
</feature>
<dbReference type="GO" id="GO:0046872">
    <property type="term" value="F:metal ion binding"/>
    <property type="evidence" value="ECO:0007669"/>
    <property type="project" value="UniProtKB-KW"/>
</dbReference>
<dbReference type="Pfam" id="PF13359">
    <property type="entry name" value="DDE_Tnp_4"/>
    <property type="match status" value="1"/>
</dbReference>
<protein>
    <recommendedName>
        <fullName evidence="4">DDE Tnp4 domain-containing protein</fullName>
    </recommendedName>
</protein>
<keyword evidence="6" id="KW-1185">Reference proteome</keyword>
<dbReference type="Proteomes" id="UP000199622">
    <property type="component" value="Unassembled WGS sequence"/>
</dbReference>
<feature type="domain" description="DDE Tnp4" evidence="4">
    <location>
        <begin position="119"/>
        <end position="185"/>
    </location>
</feature>
<feature type="compositionally biased region" description="Low complexity" evidence="3">
    <location>
        <begin position="251"/>
        <end position="264"/>
    </location>
</feature>
<sequence length="344" mass="36367">MIHYGATLDVARELVCFVARVLRAERRRCGTRRDRRALTPYWQAVLVLRWFRDATPVHRLATDHRISVATAYRYLHEAITALAACAPDLHHVLADRRTRGDTHVILAGSLIPCDRVAATTIKTKGKNRGRIVHLWYSGKHRAFGGNIQFLASSDGFPLWVSAVLPGSRNDLSAARDHGIVGALTAAAGQGLKLWPTRPTTQPGSGSLPRSRKPQVNHPSARASGSTTCCMPEPGHSANAPWPSSKPAGEHSATSASAPTASAPSSKPPSSSPTTNTTDATEKTSLGASDAPNATLGASDAPNATLGRMRTWNRGPVPVGGGECNGTGPRNSRAAQSGARARSPA</sequence>
<evidence type="ECO:0000313" key="6">
    <source>
        <dbReference type="Proteomes" id="UP000199622"/>
    </source>
</evidence>
<dbReference type="AlphaFoldDB" id="A0A1H4J5X9"/>
<proteinExistence type="predicted"/>
<name>A0A1H4J5X9_9PSEU</name>
<dbReference type="InterPro" id="IPR027806">
    <property type="entry name" value="HARBI1_dom"/>
</dbReference>
<organism evidence="5 6">
    <name type="scientific">Amycolatopsis tolypomycina</name>
    <dbReference type="NCBI Taxonomy" id="208445"/>
    <lineage>
        <taxon>Bacteria</taxon>
        <taxon>Bacillati</taxon>
        <taxon>Actinomycetota</taxon>
        <taxon>Actinomycetes</taxon>
        <taxon>Pseudonocardiales</taxon>
        <taxon>Pseudonocardiaceae</taxon>
        <taxon>Amycolatopsis</taxon>
    </lineage>
</organism>
<dbReference type="EMBL" id="FNSO01000003">
    <property type="protein sequence ID" value="SEB41617.1"/>
    <property type="molecule type" value="Genomic_DNA"/>
</dbReference>
<dbReference type="STRING" id="208445.SAMN04489727_1554"/>
<gene>
    <name evidence="5" type="ORF">SAMN04489727_1554</name>
</gene>
<evidence type="ECO:0000313" key="5">
    <source>
        <dbReference type="EMBL" id="SEB41617.1"/>
    </source>
</evidence>
<evidence type="ECO:0000256" key="1">
    <source>
        <dbReference type="ARBA" id="ARBA00001968"/>
    </source>
</evidence>
<evidence type="ECO:0000256" key="2">
    <source>
        <dbReference type="ARBA" id="ARBA00022723"/>
    </source>
</evidence>
<keyword evidence="2" id="KW-0479">Metal-binding</keyword>
<accession>A0A1H4J5X9</accession>
<comment type="cofactor">
    <cofactor evidence="1">
        <name>a divalent metal cation</name>
        <dbReference type="ChEBI" id="CHEBI:60240"/>
    </cofactor>
</comment>
<evidence type="ECO:0000256" key="3">
    <source>
        <dbReference type="SAM" id="MobiDB-lite"/>
    </source>
</evidence>
<evidence type="ECO:0000259" key="4">
    <source>
        <dbReference type="Pfam" id="PF13359"/>
    </source>
</evidence>